<feature type="compositionally biased region" description="Gly residues" evidence="1">
    <location>
        <begin position="760"/>
        <end position="772"/>
    </location>
</feature>
<feature type="compositionally biased region" description="Low complexity" evidence="1">
    <location>
        <begin position="347"/>
        <end position="358"/>
    </location>
</feature>
<feature type="compositionally biased region" description="Polar residues" evidence="1">
    <location>
        <begin position="194"/>
        <end position="204"/>
    </location>
</feature>
<feature type="region of interest" description="Disordered" evidence="1">
    <location>
        <begin position="745"/>
        <end position="775"/>
    </location>
</feature>
<feature type="compositionally biased region" description="Basic and acidic residues" evidence="1">
    <location>
        <begin position="1"/>
        <end position="20"/>
    </location>
</feature>
<protein>
    <submittedName>
        <fullName evidence="2">Uncharacterized protein</fullName>
    </submittedName>
</protein>
<dbReference type="AlphaFoldDB" id="A0AA97NQR8"/>
<feature type="compositionally biased region" description="Low complexity" evidence="1">
    <location>
        <begin position="301"/>
        <end position="318"/>
    </location>
</feature>
<feature type="region of interest" description="Disordered" evidence="1">
    <location>
        <begin position="279"/>
        <end position="318"/>
    </location>
</feature>
<feature type="compositionally biased region" description="Basic and acidic residues" evidence="1">
    <location>
        <begin position="81"/>
        <end position="90"/>
    </location>
</feature>
<feature type="region of interest" description="Disordered" evidence="1">
    <location>
        <begin position="343"/>
        <end position="363"/>
    </location>
</feature>
<accession>A0AA97NQR8</accession>
<feature type="region of interest" description="Disordered" evidence="1">
    <location>
        <begin position="1"/>
        <end position="264"/>
    </location>
</feature>
<feature type="region of interest" description="Disordered" evidence="1">
    <location>
        <begin position="593"/>
        <end position="696"/>
    </location>
</feature>
<reference evidence="2" key="1">
    <citation type="journal article" date="2012" name="PLoS Genet.">
        <title>Comparative analysis of the genomes of two field isolates of the rice blast fungus Magnaporthe oryzae.</title>
        <authorList>
            <person name="Xue M."/>
            <person name="Yang J."/>
            <person name="Li Z."/>
            <person name="Hu S."/>
            <person name="Yao N."/>
            <person name="Dean R.A."/>
            <person name="Zhao W."/>
            <person name="Shen M."/>
            <person name="Zhang H."/>
            <person name="Li C."/>
            <person name="Liu L."/>
            <person name="Cao L."/>
            <person name="Xu X."/>
            <person name="Xing Y."/>
            <person name="Hsiang T."/>
            <person name="Zhang Z."/>
            <person name="Xu J.R."/>
            <person name="Peng Y.L."/>
        </authorList>
    </citation>
    <scope>NUCLEOTIDE SEQUENCE</scope>
    <source>
        <strain evidence="2">Y34</strain>
    </source>
</reference>
<organism evidence="2">
    <name type="scientific">Pyricularia oryzae (strain Y34)</name>
    <name type="common">Rice blast fungus</name>
    <name type="synonym">Magnaporthe oryzae</name>
    <dbReference type="NCBI Taxonomy" id="1143189"/>
    <lineage>
        <taxon>Eukaryota</taxon>
        <taxon>Fungi</taxon>
        <taxon>Dikarya</taxon>
        <taxon>Ascomycota</taxon>
        <taxon>Pezizomycotina</taxon>
        <taxon>Sordariomycetes</taxon>
        <taxon>Sordariomycetidae</taxon>
        <taxon>Magnaporthales</taxon>
        <taxon>Pyriculariaceae</taxon>
        <taxon>Pyricularia</taxon>
    </lineage>
</organism>
<feature type="region of interest" description="Disordered" evidence="1">
    <location>
        <begin position="442"/>
        <end position="461"/>
    </location>
</feature>
<name>A0AA97NQR8_PYRO3</name>
<evidence type="ECO:0000256" key="1">
    <source>
        <dbReference type="SAM" id="MobiDB-lite"/>
    </source>
</evidence>
<evidence type="ECO:0000313" key="2">
    <source>
        <dbReference type="EMBL" id="ELQ34644.1"/>
    </source>
</evidence>
<proteinExistence type="predicted"/>
<feature type="compositionally biased region" description="Basic and acidic residues" evidence="1">
    <location>
        <begin position="593"/>
        <end position="602"/>
    </location>
</feature>
<feature type="compositionally biased region" description="Basic and acidic residues" evidence="1">
    <location>
        <begin position="36"/>
        <end position="53"/>
    </location>
</feature>
<dbReference type="Proteomes" id="UP000011086">
    <property type="component" value="Unassembled WGS sequence"/>
</dbReference>
<gene>
    <name evidence="2" type="ORF">OOU_Y34scaffold00751g10</name>
</gene>
<feature type="compositionally biased region" description="Polar residues" evidence="1">
    <location>
        <begin position="215"/>
        <end position="232"/>
    </location>
</feature>
<feature type="compositionally biased region" description="Low complexity" evidence="1">
    <location>
        <begin position="668"/>
        <end position="681"/>
    </location>
</feature>
<feature type="compositionally biased region" description="Polar residues" evidence="1">
    <location>
        <begin position="247"/>
        <end position="256"/>
    </location>
</feature>
<dbReference type="EMBL" id="JH792890">
    <property type="protein sequence ID" value="ELQ34644.1"/>
    <property type="molecule type" value="Genomic_DNA"/>
</dbReference>
<sequence>MKPEDLKKMDIATKDTDARRPGHLRALNRSSDTDFTDSRLKPEPLRLGRRDISGAESTHMSLDDSLMSPDPGALAGDEDSDLGKCERNWEAESLGSPVSNGIHSPSHMGEQAPPFSDYNPSESPPEAIVHREQGDSAQMDAKSSSQSRHSVYANLVVPESKPLTRQSSLAQLRQPIEAKAEARSRPASILIVPTQGSATPSINTPIFEKRLATRSPETPSIVQPANISTPSSMVHKKESAGTHSRPAIQSSFSDSPNAAWPGNLLSARGLDYKLRSRLSEPALVRSGQKKPSSVGGHPGYTTPVPVTPQRPVTKSSVLHSSPVHHLMRSANTVSSRHSIATTDRHATTGGASQSGGTSHKLGAQSCPNRVAELRRLFDNGKPVGPNLGPSSRWKETSVAAAPHSKFSGSGAPVFRLPQLAGPKRPGGPLFSPVKNLSANEFGNHYGHGPGSNDGVSPGTSPLKQKITLFENMSTPDNIHHSSPSQQVRTYDGAIEDSGRKDTPHGDDSLRNKASQMLHPIGSASLLRKLSRSLRSETQDNSKEPDMIKEAAGTSRFRRQIAKCRLQQPQYPKPPYTLENAGHSGTALVQVNQGDKHAPESHNDTASYIRRVTSTREPSTSSVAKRLLSRRSMPFLNKSVHKNNQPYTRPAESYSPSFSGSGLAPPTPSARTTNSNSRSNASKYSFAGNSTMSAPQPRLTKLCNSASFVTEHSTQSAPQPLAAETLAKGRTSSLRRRFSSSLSRAMNPFRSHHGKKDDDGAGWGGQPGPGVSGGLSRAVSVAKCDLEHPRPIRGSEMGQIIGMFEQQEASAGSAEHVNRTGQAKL</sequence>
<feature type="region of interest" description="Disordered" evidence="1">
    <location>
        <begin position="804"/>
        <end position="824"/>
    </location>
</feature>